<keyword evidence="1" id="KW-0175">Coiled coil</keyword>
<evidence type="ECO:0000313" key="3">
    <source>
        <dbReference type="Proteomes" id="UP000253498"/>
    </source>
</evidence>
<evidence type="ECO:0000256" key="1">
    <source>
        <dbReference type="SAM" id="Coils"/>
    </source>
</evidence>
<dbReference type="AlphaFoldDB" id="A0AB37I7A9"/>
<sequence length="674" mass="77975">MNIKRLSIEITTNEDPFFFEHKFQNGLNIIASDVNTSGKSSVLSAIMYGLGMEEIIGGRGSKVLSAAFNNKIKDTNDKIYNVLKASVYLEISNQNETVTILRTVKDLPRNDNLVTVIFGNYEDRYNPKVKTIDYFVHDANSAKGRLGFFRFLEDFLGLTLPNVLGYDGKEKKLYIQNIFAAIMIEQKRGWSDILSRVPNFGIKDSKKKTIEYILKMDSIELSKTKAEIQENLKKKKEEWKDYYIEIKAYLRSLNLELLGITSEIDLIKEERLGIFSKENSMNIDEVLVDQKNKLDIISQSRYEKKYDNQSLNEELLSTMDEISKLKIKSQDFINQKNKEETEITKLLEGLENLENDIQNNKDINKIVKYGSEKNSNIYNGICPTCNQKIEDTLLNSQNQVIIMTPEENIKHLNNQKLLFESIIKQKRVLIKDIEQQIEIISNSIKKLNQLAISIKSDLFKLKDEYNEHVILEKLNLERSIDTLNEVQGKFNVIKAKFLELSSEYKELLARMNNLNKDEYSDQDLNKIKSLKNKFVTNLKNFGYRSIEPEQNISISTNTLLPEIMGYDLKFDSSASDHIRGIWAYTIALQEVSLEYEGNHPKLLLFDEPNQHSIIEKDMRAFLSKIKSLNRNVQTIVGFTMKDEDSKKIIDELGLDDTIIKIDELAFKKRLSEEK</sequence>
<evidence type="ECO:0000313" key="2">
    <source>
        <dbReference type="EMBL" id="RBT66403.1"/>
    </source>
</evidence>
<comment type="caution">
    <text evidence="2">The sequence shown here is derived from an EMBL/GenBank/DDBJ whole genome shotgun (WGS) entry which is preliminary data.</text>
</comment>
<feature type="coiled-coil region" evidence="1">
    <location>
        <begin position="308"/>
        <end position="363"/>
    </location>
</feature>
<gene>
    <name evidence="2" type="ORF">EB03_02714</name>
</gene>
<dbReference type="RefSeq" id="WP_096709803.1">
    <property type="nucleotide sequence ID" value="NZ_JBFCRC010000004.1"/>
</dbReference>
<dbReference type="Proteomes" id="UP000253498">
    <property type="component" value="Unassembled WGS sequence"/>
</dbReference>
<protein>
    <recommendedName>
        <fullName evidence="4">Rad50/SbcC-type AAA domain-containing protein</fullName>
    </recommendedName>
</protein>
<organism evidence="2 3">
    <name type="scientific">Enterococcus hirae</name>
    <dbReference type="NCBI Taxonomy" id="1354"/>
    <lineage>
        <taxon>Bacteria</taxon>
        <taxon>Bacillati</taxon>
        <taxon>Bacillota</taxon>
        <taxon>Bacilli</taxon>
        <taxon>Lactobacillales</taxon>
        <taxon>Enterococcaceae</taxon>
        <taxon>Enterococcus</taxon>
    </lineage>
</organism>
<accession>A0AB37I7A9</accession>
<proteinExistence type="predicted"/>
<name>A0AB37I7A9_ENTHR</name>
<evidence type="ECO:0008006" key="4">
    <source>
        <dbReference type="Google" id="ProtNLM"/>
    </source>
</evidence>
<dbReference type="EMBL" id="LESJ01000009">
    <property type="protein sequence ID" value="RBT66403.1"/>
    <property type="molecule type" value="Genomic_DNA"/>
</dbReference>
<reference evidence="2 3" key="1">
    <citation type="submission" date="2015-06" db="EMBL/GenBank/DDBJ databases">
        <title>The Genome Sequence of Enterococcus hirae 88EA1.</title>
        <authorList>
            <consortium name="The Broad Institute Genomics Platform"/>
            <consortium name="The Broad Institute Genome Sequencing Center for Infectious Disease"/>
            <person name="Earl A.M."/>
            <person name="Van Tyne D."/>
            <person name="Lebreton F."/>
            <person name="Saavedra J.T."/>
            <person name="Gilmore M.S."/>
            <person name="Manson McGuire A."/>
            <person name="Clock S."/>
            <person name="Crupain M."/>
            <person name="Rangan U."/>
            <person name="Young S."/>
            <person name="Abouelleil A."/>
            <person name="Cao P."/>
            <person name="Chapman S.B."/>
            <person name="Griggs A."/>
            <person name="Priest M."/>
            <person name="Shea T."/>
            <person name="Wortman J."/>
            <person name="Nusbaum C."/>
            <person name="Birren B."/>
        </authorList>
    </citation>
    <scope>NUCLEOTIDE SEQUENCE [LARGE SCALE GENOMIC DNA]</scope>
    <source>
        <strain evidence="2 3">88EA1</strain>
    </source>
</reference>